<dbReference type="AlphaFoldDB" id="A0AAU9TGJ0"/>
<name>A0AAU9TGJ0_EUPED</name>
<dbReference type="EMBL" id="CAKOGL010000004">
    <property type="protein sequence ID" value="CAH2085874.1"/>
    <property type="molecule type" value="Genomic_DNA"/>
</dbReference>
<evidence type="ECO:0000313" key="2">
    <source>
        <dbReference type="Proteomes" id="UP001153954"/>
    </source>
</evidence>
<dbReference type="Proteomes" id="UP001153954">
    <property type="component" value="Unassembled WGS sequence"/>
</dbReference>
<gene>
    <name evidence="1" type="ORF">EEDITHA_LOCUS2309</name>
</gene>
<accession>A0AAU9TGJ0</accession>
<reference evidence="1" key="1">
    <citation type="submission" date="2022-03" db="EMBL/GenBank/DDBJ databases">
        <authorList>
            <person name="Tunstrom K."/>
        </authorList>
    </citation>
    <scope>NUCLEOTIDE SEQUENCE</scope>
</reference>
<protein>
    <recommendedName>
        <fullName evidence="3">Retrotransposon gag domain-containing protein</fullName>
    </recommendedName>
</protein>
<keyword evidence="2" id="KW-1185">Reference proteome</keyword>
<sequence length="205" mass="23627">MRLRKQLKKKKINIIKQISEDENIQKLCKECTCISDEHALRGLLMLLEEEAAVWYRGIKSSVTSWEDALHKLRGMFGVPRPPHKLFRDIFAAEQTDERTEIFVGRLRALISKLPYRIENAMEVDIIYGLLHRRIRKRVTRESVDNLESLIEKARNIEDSLSEMSDARETARHWRARVSNAAAASASMSACAAARYQGQRDECNGE</sequence>
<comment type="caution">
    <text evidence="1">The sequence shown here is derived from an EMBL/GenBank/DDBJ whole genome shotgun (WGS) entry which is preliminary data.</text>
</comment>
<organism evidence="1 2">
    <name type="scientific">Euphydryas editha</name>
    <name type="common">Edith's checkerspot</name>
    <dbReference type="NCBI Taxonomy" id="104508"/>
    <lineage>
        <taxon>Eukaryota</taxon>
        <taxon>Metazoa</taxon>
        <taxon>Ecdysozoa</taxon>
        <taxon>Arthropoda</taxon>
        <taxon>Hexapoda</taxon>
        <taxon>Insecta</taxon>
        <taxon>Pterygota</taxon>
        <taxon>Neoptera</taxon>
        <taxon>Endopterygota</taxon>
        <taxon>Lepidoptera</taxon>
        <taxon>Glossata</taxon>
        <taxon>Ditrysia</taxon>
        <taxon>Papilionoidea</taxon>
        <taxon>Nymphalidae</taxon>
        <taxon>Nymphalinae</taxon>
        <taxon>Euphydryas</taxon>
    </lineage>
</organism>
<evidence type="ECO:0000313" key="1">
    <source>
        <dbReference type="EMBL" id="CAH2085874.1"/>
    </source>
</evidence>
<evidence type="ECO:0008006" key="3">
    <source>
        <dbReference type="Google" id="ProtNLM"/>
    </source>
</evidence>
<proteinExistence type="predicted"/>